<gene>
    <name evidence="1 3" type="ORF">LOAG_08465</name>
</gene>
<dbReference type="AlphaFoldDB" id="A0A1I7VI49"/>
<accession>A0A1S0TVB4</accession>
<dbReference type="RefSeq" id="XP_003144045.1">
    <property type="nucleotide sequence ID" value="XM_003143997.1"/>
</dbReference>
<name>A0A1I7VI49_LOALO</name>
<dbReference type="CTD" id="9945893"/>
<proteinExistence type="predicted"/>
<organism evidence="2 3">
    <name type="scientific">Loa loa</name>
    <name type="common">Eye worm</name>
    <name type="synonym">Filaria loa</name>
    <dbReference type="NCBI Taxonomy" id="7209"/>
    <lineage>
        <taxon>Eukaryota</taxon>
        <taxon>Metazoa</taxon>
        <taxon>Ecdysozoa</taxon>
        <taxon>Nematoda</taxon>
        <taxon>Chromadorea</taxon>
        <taxon>Rhabditida</taxon>
        <taxon>Spirurina</taxon>
        <taxon>Spiruromorpha</taxon>
        <taxon>Filarioidea</taxon>
        <taxon>Onchocercidae</taxon>
        <taxon>Loa</taxon>
    </lineage>
</organism>
<evidence type="ECO:0000313" key="1">
    <source>
        <dbReference type="EMBL" id="EFO20027.1"/>
    </source>
</evidence>
<evidence type="ECO:0000313" key="3">
    <source>
        <dbReference type="WBParaSite" id="EN70_28"/>
    </source>
</evidence>
<protein>
    <submittedName>
        <fullName evidence="3">Short-chain dehydrogenase</fullName>
    </submittedName>
</protein>
<reference evidence="3" key="2">
    <citation type="submission" date="2016-11" db="UniProtKB">
        <authorList>
            <consortium name="WormBaseParasite"/>
        </authorList>
    </citation>
    <scope>IDENTIFICATION</scope>
</reference>
<evidence type="ECO:0000313" key="2">
    <source>
        <dbReference type="Proteomes" id="UP000095285"/>
    </source>
</evidence>
<dbReference type="Proteomes" id="UP000095285">
    <property type="component" value="Unassembled WGS sequence"/>
</dbReference>
<dbReference type="GeneID" id="9945893"/>
<accession>A0A1I7VI49</accession>
<sequence length="65" mass="7220">MWSIHLNATRVSPSFVAKQLVQPKNLTETNASNETYSVAKQYSAAAMIEICAMLPRRLLQSLSPL</sequence>
<keyword evidence="2" id="KW-1185">Reference proteome</keyword>
<dbReference type="KEGG" id="loa:LOAG_08465"/>
<dbReference type="EMBL" id="JH712184">
    <property type="protein sequence ID" value="EFO20027.1"/>
    <property type="molecule type" value="Genomic_DNA"/>
</dbReference>
<dbReference type="WBParaSite" id="EN70_28">
    <property type="protein sequence ID" value="EN70_28"/>
    <property type="gene ID" value="EN70_28"/>
</dbReference>
<reference evidence="1 2" key="1">
    <citation type="submission" date="2012-04" db="EMBL/GenBank/DDBJ databases">
        <title>The Genome Sequence of Loa loa.</title>
        <authorList>
            <consortium name="The Broad Institute Genome Sequencing Platform"/>
            <consortium name="Broad Institute Genome Sequencing Center for Infectious Disease"/>
            <person name="Nutman T.B."/>
            <person name="Fink D.L."/>
            <person name="Russ C."/>
            <person name="Young S."/>
            <person name="Zeng Q."/>
            <person name="Gargeya S."/>
            <person name="Alvarado L."/>
            <person name="Berlin A."/>
            <person name="Chapman S.B."/>
            <person name="Chen Z."/>
            <person name="Freedman E."/>
            <person name="Gellesch M."/>
            <person name="Goldberg J."/>
            <person name="Griggs A."/>
            <person name="Gujja S."/>
            <person name="Heilman E.R."/>
            <person name="Heiman D."/>
            <person name="Howarth C."/>
            <person name="Mehta T."/>
            <person name="Neiman D."/>
            <person name="Pearson M."/>
            <person name="Roberts A."/>
            <person name="Saif S."/>
            <person name="Shea T."/>
            <person name="Shenoy N."/>
            <person name="Sisk P."/>
            <person name="Stolte C."/>
            <person name="Sykes S."/>
            <person name="White J."/>
            <person name="Yandava C."/>
            <person name="Haas B."/>
            <person name="Henn M.R."/>
            <person name="Nusbaum C."/>
            <person name="Birren B."/>
        </authorList>
    </citation>
    <scope>NUCLEOTIDE SEQUENCE [LARGE SCALE GENOMIC DNA]</scope>
</reference>